<proteinExistence type="predicted"/>
<organism evidence="1 2">
    <name type="scientific">Acinetobacter phage vB_AbaM_B09_Aci02-2</name>
    <dbReference type="NCBI Taxonomy" id="2315467"/>
    <lineage>
        <taxon>Viruses</taxon>
        <taxon>Duplodnaviria</taxon>
        <taxon>Heunggongvirae</taxon>
        <taxon>Uroviricota</taxon>
        <taxon>Caudoviricetes</taxon>
        <taxon>Saclayvirus</taxon>
        <taxon>Saclayvirus Aci022</taxon>
    </lineage>
</organism>
<sequence length="44" mass="4967">MKVRIVGTQIFGEVVDQGFVNGNFLYSVKTGEGKVFRVQQVEYV</sequence>
<protein>
    <submittedName>
        <fullName evidence="1">Uncharacterized protein</fullName>
    </submittedName>
</protein>
<reference evidence="1 2" key="1">
    <citation type="submission" date="2018-08" db="EMBL/GenBank/DDBJ databases">
        <title>Complete genome sequence of five Acinetobacter baumannii phages from Abidjan, Cote d'Ivoire.</title>
        <authorList>
            <person name="Essoh C."/>
            <person name="Vernadet J.-P."/>
            <person name="Vergnaud G."/>
            <person name="Resch G."/>
            <person name="Pourcel C."/>
        </authorList>
    </citation>
    <scope>NUCLEOTIDE SEQUENCE [LARGE SCALE GENOMIC DNA]</scope>
</reference>
<keyword evidence="2" id="KW-1185">Reference proteome</keyword>
<dbReference type="EMBL" id="MH800199">
    <property type="protein sequence ID" value="AYD85851.1"/>
    <property type="molecule type" value="Genomic_DNA"/>
</dbReference>
<dbReference type="Proteomes" id="UP000280659">
    <property type="component" value="Segment"/>
</dbReference>
<name>A0A386KN43_9CAUD</name>
<evidence type="ECO:0000313" key="1">
    <source>
        <dbReference type="EMBL" id="AYD85851.1"/>
    </source>
</evidence>
<evidence type="ECO:0000313" key="2">
    <source>
        <dbReference type="Proteomes" id="UP000280659"/>
    </source>
</evidence>
<gene>
    <name evidence="1" type="ORF">Aci022_164</name>
</gene>
<accession>A0A386KN43</accession>